<accession>A0A9D2UWW3</accession>
<evidence type="ECO:0000313" key="2">
    <source>
        <dbReference type="Proteomes" id="UP000786989"/>
    </source>
</evidence>
<comment type="caution">
    <text evidence="1">The sequence shown here is derived from an EMBL/GenBank/DDBJ whole genome shotgun (WGS) entry which is preliminary data.</text>
</comment>
<reference evidence="1" key="1">
    <citation type="journal article" date="2021" name="PeerJ">
        <title>Extensive microbial diversity within the chicken gut microbiome revealed by metagenomics and culture.</title>
        <authorList>
            <person name="Gilroy R."/>
            <person name="Ravi A."/>
            <person name="Getino M."/>
            <person name="Pursley I."/>
            <person name="Horton D.L."/>
            <person name="Alikhan N.F."/>
            <person name="Baker D."/>
            <person name="Gharbi K."/>
            <person name="Hall N."/>
            <person name="Watson M."/>
            <person name="Adriaenssens E.M."/>
            <person name="Foster-Nyarko E."/>
            <person name="Jarju S."/>
            <person name="Secka A."/>
            <person name="Antonio M."/>
            <person name="Oren A."/>
            <person name="Chaudhuri R.R."/>
            <person name="La Ragione R."/>
            <person name="Hildebrand F."/>
            <person name="Pallen M.J."/>
        </authorList>
    </citation>
    <scope>NUCLEOTIDE SEQUENCE</scope>
    <source>
        <strain evidence="1">ChiGjej6B6-11269</strain>
    </source>
</reference>
<dbReference type="AlphaFoldDB" id="A0A9D2UWW3"/>
<reference evidence="1" key="2">
    <citation type="submission" date="2021-09" db="EMBL/GenBank/DDBJ databases">
        <authorList>
            <person name="Gilroy R."/>
        </authorList>
    </citation>
    <scope>NUCLEOTIDE SEQUENCE</scope>
    <source>
        <strain evidence="1">ChiGjej6B6-11269</strain>
    </source>
</reference>
<proteinExistence type="predicted"/>
<name>A0A9D2UWW3_9ACTN</name>
<dbReference type="Proteomes" id="UP000786989">
    <property type="component" value="Unassembled WGS sequence"/>
</dbReference>
<organism evidence="1 2">
    <name type="scientific">Slackia equolifaciens</name>
    <dbReference type="NCBI Taxonomy" id="498718"/>
    <lineage>
        <taxon>Bacteria</taxon>
        <taxon>Bacillati</taxon>
        <taxon>Actinomycetota</taxon>
        <taxon>Coriobacteriia</taxon>
        <taxon>Eggerthellales</taxon>
        <taxon>Eggerthellaceae</taxon>
        <taxon>Slackia</taxon>
    </lineage>
</organism>
<dbReference type="EMBL" id="DYWI01000079">
    <property type="protein sequence ID" value="HJF65375.1"/>
    <property type="molecule type" value="Genomic_DNA"/>
</dbReference>
<evidence type="ECO:0000313" key="1">
    <source>
        <dbReference type="EMBL" id="HJF65375.1"/>
    </source>
</evidence>
<sequence>MAGEVRPPEPSMEKGFFAIKFLRVEAAEDGTLRGTPLPGRPGSPECENANAFYMLPTGKNATPPAAGDVVWVEFR</sequence>
<protein>
    <submittedName>
        <fullName evidence="1">Uncharacterized protein</fullName>
    </submittedName>
</protein>
<gene>
    <name evidence="1" type="ORF">K8U77_04565</name>
</gene>